<reference evidence="5 6" key="1">
    <citation type="submission" date="2020-07" db="EMBL/GenBank/DDBJ databases">
        <title>Pusillimonas sp. nov., isolated from poultry manure in Taiwan.</title>
        <authorList>
            <person name="Lin S.-Y."/>
            <person name="Tang Y.-S."/>
            <person name="Young C.-C."/>
        </authorList>
    </citation>
    <scope>NUCLEOTIDE SEQUENCE [LARGE SCALE GENOMIC DNA]</scope>
    <source>
        <strain evidence="5 6">CC-YST705</strain>
    </source>
</reference>
<name>A0ABS8CDV0_9BURK</name>
<comment type="caution">
    <text evidence="5">The sequence shown here is derived from an EMBL/GenBank/DDBJ whole genome shotgun (WGS) entry which is preliminary data.</text>
</comment>
<dbReference type="GO" id="GO:0030272">
    <property type="term" value="F:5-formyltetrahydrofolate cyclo-ligase activity"/>
    <property type="evidence" value="ECO:0007669"/>
    <property type="project" value="UniProtKB-EC"/>
</dbReference>
<keyword evidence="3 4" id="KW-0067">ATP-binding</keyword>
<evidence type="ECO:0000256" key="1">
    <source>
        <dbReference type="ARBA" id="ARBA00010638"/>
    </source>
</evidence>
<protein>
    <recommendedName>
        <fullName evidence="4">5-formyltetrahydrofolate cyclo-ligase</fullName>
        <ecNumber evidence="4">6.3.3.2</ecNumber>
    </recommendedName>
</protein>
<dbReference type="InterPro" id="IPR037171">
    <property type="entry name" value="NagB/RpiA_transferase-like"/>
</dbReference>
<evidence type="ECO:0000256" key="3">
    <source>
        <dbReference type="ARBA" id="ARBA00022840"/>
    </source>
</evidence>
<dbReference type="RefSeq" id="WP_226954638.1">
    <property type="nucleotide sequence ID" value="NZ_JACDXW010000005.1"/>
</dbReference>
<proteinExistence type="inferred from homology"/>
<dbReference type="SUPFAM" id="SSF100950">
    <property type="entry name" value="NagB/RpiA/CoA transferase-like"/>
    <property type="match status" value="1"/>
</dbReference>
<gene>
    <name evidence="5" type="ORF">H0484_10705</name>
</gene>
<keyword evidence="2 4" id="KW-0547">Nucleotide-binding</keyword>
<dbReference type="InterPro" id="IPR002698">
    <property type="entry name" value="FTHF_cligase"/>
</dbReference>
<evidence type="ECO:0000256" key="2">
    <source>
        <dbReference type="ARBA" id="ARBA00022741"/>
    </source>
</evidence>
<dbReference type="Proteomes" id="UP000776983">
    <property type="component" value="Unassembled WGS sequence"/>
</dbReference>
<dbReference type="InterPro" id="IPR024185">
    <property type="entry name" value="FTHF_cligase-like_sf"/>
</dbReference>
<dbReference type="Pfam" id="PF01812">
    <property type="entry name" value="5-FTHF_cyc-lig"/>
    <property type="match status" value="1"/>
</dbReference>
<keyword evidence="6" id="KW-1185">Reference proteome</keyword>
<dbReference type="PANTHER" id="PTHR23407">
    <property type="entry name" value="ATPASE INHIBITOR/5-FORMYLTETRAHYDROFOLATE CYCLO-LIGASE"/>
    <property type="match status" value="1"/>
</dbReference>
<keyword evidence="4" id="KW-0460">Magnesium</keyword>
<keyword evidence="5" id="KW-0436">Ligase</keyword>
<comment type="cofactor">
    <cofactor evidence="4">
        <name>Mg(2+)</name>
        <dbReference type="ChEBI" id="CHEBI:18420"/>
    </cofactor>
</comment>
<dbReference type="EC" id="6.3.3.2" evidence="4"/>
<dbReference type="Gene3D" id="3.40.50.10420">
    <property type="entry name" value="NagB/RpiA/CoA transferase-like"/>
    <property type="match status" value="1"/>
</dbReference>
<dbReference type="EMBL" id="JACDXW010000005">
    <property type="protein sequence ID" value="MCB5364216.1"/>
    <property type="molecule type" value="Genomic_DNA"/>
</dbReference>
<comment type="catalytic activity">
    <reaction evidence="4">
        <text>(6S)-5-formyl-5,6,7,8-tetrahydrofolate + ATP = (6R)-5,10-methenyltetrahydrofolate + ADP + phosphate</text>
        <dbReference type="Rhea" id="RHEA:10488"/>
        <dbReference type="ChEBI" id="CHEBI:30616"/>
        <dbReference type="ChEBI" id="CHEBI:43474"/>
        <dbReference type="ChEBI" id="CHEBI:57455"/>
        <dbReference type="ChEBI" id="CHEBI:57457"/>
        <dbReference type="ChEBI" id="CHEBI:456216"/>
        <dbReference type="EC" id="6.3.3.2"/>
    </reaction>
</comment>
<dbReference type="PANTHER" id="PTHR23407:SF1">
    <property type="entry name" value="5-FORMYLTETRAHYDROFOLATE CYCLO-LIGASE"/>
    <property type="match status" value="1"/>
</dbReference>
<organism evidence="5 6">
    <name type="scientific">Mesopusillimonas faecipullorum</name>
    <dbReference type="NCBI Taxonomy" id="2755040"/>
    <lineage>
        <taxon>Bacteria</taxon>
        <taxon>Pseudomonadati</taxon>
        <taxon>Pseudomonadota</taxon>
        <taxon>Betaproteobacteria</taxon>
        <taxon>Burkholderiales</taxon>
        <taxon>Alcaligenaceae</taxon>
        <taxon>Mesopusillimonas</taxon>
    </lineage>
</organism>
<evidence type="ECO:0000313" key="5">
    <source>
        <dbReference type="EMBL" id="MCB5364216.1"/>
    </source>
</evidence>
<comment type="similarity">
    <text evidence="1 4">Belongs to the 5-formyltetrahydrofolate cyclo-ligase family.</text>
</comment>
<evidence type="ECO:0000256" key="4">
    <source>
        <dbReference type="RuleBase" id="RU361279"/>
    </source>
</evidence>
<evidence type="ECO:0000313" key="6">
    <source>
        <dbReference type="Proteomes" id="UP000776983"/>
    </source>
</evidence>
<dbReference type="PIRSF" id="PIRSF006806">
    <property type="entry name" value="FTHF_cligase"/>
    <property type="match status" value="1"/>
</dbReference>
<dbReference type="NCBIfam" id="TIGR02727">
    <property type="entry name" value="MTHFS_bact"/>
    <property type="match status" value="1"/>
</dbReference>
<sequence>MPDSIENNVAAIRAQLKQRRADQDPVDMRRGALLIRGRLFTWLATYRQARHDAGLPVPSRIAAFWPLPSEPDLEPLLFQWVEEEDLSISLPVVDREDGVLSFRTWTPDTPMRTGAFGIQEPQGPEAPPPDIVLVPTLGFTRQGDRVGYGKGHYDRTLAHLKAQGHPFVTLGVAWACGDLSGQAYRPAPHDVPLDSILTDKGWPVPALV</sequence>
<keyword evidence="4" id="KW-0479">Metal-binding</keyword>
<accession>A0ABS8CDV0</accession>